<keyword evidence="1" id="KW-0472">Membrane</keyword>
<keyword evidence="1" id="KW-0812">Transmembrane</keyword>
<sequence>MTEVQQWLFLVVAIVLAIVVGRLGTVLREQIEKRKLKTNKLS</sequence>
<accession>A0ABV7BLU1</accession>
<comment type="caution">
    <text evidence="2">The sequence shown here is derived from an EMBL/GenBank/DDBJ whole genome shotgun (WGS) entry which is preliminary data.</text>
</comment>
<dbReference type="RefSeq" id="WP_265935921.1">
    <property type="nucleotide sequence ID" value="NZ_JBHRSF010000102.1"/>
</dbReference>
<keyword evidence="3" id="KW-1185">Reference proteome</keyword>
<dbReference type="EMBL" id="JBHRSF010000102">
    <property type="protein sequence ID" value="MFC2997089.1"/>
    <property type="molecule type" value="Genomic_DNA"/>
</dbReference>
<dbReference type="Proteomes" id="UP001595455">
    <property type="component" value="Unassembled WGS sequence"/>
</dbReference>
<evidence type="ECO:0000256" key="1">
    <source>
        <dbReference type="SAM" id="Phobius"/>
    </source>
</evidence>
<organism evidence="2 3">
    <name type="scientific">Acinetobacter sichuanensis</name>
    <dbReference type="NCBI Taxonomy" id="2136183"/>
    <lineage>
        <taxon>Bacteria</taxon>
        <taxon>Pseudomonadati</taxon>
        <taxon>Pseudomonadota</taxon>
        <taxon>Gammaproteobacteria</taxon>
        <taxon>Moraxellales</taxon>
        <taxon>Moraxellaceae</taxon>
        <taxon>Acinetobacter</taxon>
    </lineage>
</organism>
<name>A0ABV7BLU1_9GAMM</name>
<reference evidence="3" key="1">
    <citation type="journal article" date="2019" name="Int. J. Syst. Evol. Microbiol.">
        <title>The Global Catalogue of Microorganisms (GCM) 10K type strain sequencing project: providing services to taxonomists for standard genome sequencing and annotation.</title>
        <authorList>
            <consortium name="The Broad Institute Genomics Platform"/>
            <consortium name="The Broad Institute Genome Sequencing Center for Infectious Disease"/>
            <person name="Wu L."/>
            <person name="Ma J."/>
        </authorList>
    </citation>
    <scope>NUCLEOTIDE SEQUENCE [LARGE SCALE GENOMIC DNA]</scope>
    <source>
        <strain evidence="3">KCTC 62575</strain>
    </source>
</reference>
<keyword evidence="1" id="KW-1133">Transmembrane helix</keyword>
<gene>
    <name evidence="2" type="ORF">ACFODO_17885</name>
</gene>
<evidence type="ECO:0000313" key="3">
    <source>
        <dbReference type="Proteomes" id="UP001595455"/>
    </source>
</evidence>
<proteinExistence type="predicted"/>
<protein>
    <submittedName>
        <fullName evidence="2">Uncharacterized protein</fullName>
    </submittedName>
</protein>
<evidence type="ECO:0000313" key="2">
    <source>
        <dbReference type="EMBL" id="MFC2997089.1"/>
    </source>
</evidence>
<feature type="transmembrane region" description="Helical" evidence="1">
    <location>
        <begin position="6"/>
        <end position="27"/>
    </location>
</feature>